<dbReference type="Pfam" id="PF00988">
    <property type="entry name" value="CPSase_sm_chain"/>
    <property type="match status" value="1"/>
</dbReference>
<evidence type="ECO:0000313" key="15">
    <source>
        <dbReference type="EMBL" id="BBU23139.1"/>
    </source>
</evidence>
<dbReference type="Gene3D" id="3.50.30.20">
    <property type="entry name" value="Carbamoyl-phosphate synthase small subunit, N-terminal domain"/>
    <property type="match status" value="1"/>
</dbReference>
<dbReference type="RefSeq" id="WP_039889869.1">
    <property type="nucleotide sequence ID" value="NZ_AP022314.1"/>
</dbReference>
<dbReference type="FunFam" id="3.40.50.880:FF:000018">
    <property type="entry name" value="Carbamoyl-phosphate synthase small chain"/>
    <property type="match status" value="1"/>
</dbReference>
<dbReference type="PRINTS" id="PR00096">
    <property type="entry name" value="GATASE"/>
</dbReference>
<dbReference type="EMBL" id="AP022314">
    <property type="protein sequence ID" value="BBU23139.1"/>
    <property type="molecule type" value="Genomic_DNA"/>
</dbReference>
<dbReference type="InterPro" id="IPR017926">
    <property type="entry name" value="GATASE"/>
</dbReference>
<gene>
    <name evidence="13 15" type="primary">carA</name>
    <name evidence="15" type="ORF">MYXE_29290</name>
</gene>
<dbReference type="InterPro" id="IPR002474">
    <property type="entry name" value="CarbamoylP_synth_ssu_N"/>
</dbReference>
<feature type="binding site" evidence="13">
    <location>
        <position position="265"/>
    </location>
    <ligand>
        <name>L-glutamine</name>
        <dbReference type="ChEBI" id="CHEBI:58359"/>
    </ligand>
</feature>
<protein>
    <recommendedName>
        <fullName evidence="13">Carbamoyl phosphate synthase small chain</fullName>
        <ecNumber evidence="13">6.3.5.5</ecNumber>
    </recommendedName>
    <alternativeName>
        <fullName evidence="13">Carbamoyl phosphate synthetase glutamine chain</fullName>
    </alternativeName>
</protein>
<dbReference type="Proteomes" id="UP000464624">
    <property type="component" value="Chromosome"/>
</dbReference>
<dbReference type="GO" id="GO:0006541">
    <property type="term" value="P:glutamine metabolic process"/>
    <property type="evidence" value="ECO:0007669"/>
    <property type="project" value="InterPro"/>
</dbReference>
<comment type="catalytic activity">
    <reaction evidence="12 13">
        <text>L-glutamine + H2O = L-glutamate + NH4(+)</text>
        <dbReference type="Rhea" id="RHEA:15889"/>
        <dbReference type="ChEBI" id="CHEBI:15377"/>
        <dbReference type="ChEBI" id="CHEBI:28938"/>
        <dbReference type="ChEBI" id="CHEBI:29985"/>
        <dbReference type="ChEBI" id="CHEBI:58359"/>
    </reaction>
</comment>
<sequence>MNPATLRAVLVLEDGRIFTGTPFGAIGQTLGEAVFSTGMSGYQETLTDPSYHRQIVVATAPQIGNTGWNTEDSESRGDRIWVAGYAVRDPSPRVSNWRATTTLEDELVRQRIVGVAGIDTRAVVRHIRNFGSMKAGIFSGAALAEPDELIERVRAQPPMLGADLAGQVSTADTYVVEPQGPHRFTVAALDLGIKTNTPRNFARRGIRSHVLPSSATFEQIAEIKPHGVFLSNGPGDPATADHVVAVTRQVLDAGIPLFGICFGNQILGRALGLSTYKMVFGHRGINVPVIDHATGRIAITAQNHGFAVQGEAGQRFDTPFGPAIVSHTCANDGVVEGVKLASGRAFSVQYHPEAAAGPHDAEYLFDQFVDLMAGEGH</sequence>
<accession>A0AAD1M1J1</accession>
<evidence type="ECO:0000256" key="10">
    <source>
        <dbReference type="ARBA" id="ARBA00022975"/>
    </source>
</evidence>
<feature type="binding site" evidence="13">
    <location>
        <position position="233"/>
    </location>
    <ligand>
        <name>L-glutamine</name>
        <dbReference type="ChEBI" id="CHEBI:58359"/>
    </ligand>
</feature>
<dbReference type="Pfam" id="PF00117">
    <property type="entry name" value="GATase"/>
    <property type="match status" value="1"/>
</dbReference>
<comment type="pathway">
    <text evidence="2 13">Amino-acid biosynthesis; L-arginine biosynthesis; carbamoyl phosphate from bicarbonate: step 1/1.</text>
</comment>
<dbReference type="GO" id="GO:0004088">
    <property type="term" value="F:carbamoyl-phosphate synthase (glutamine-hydrolyzing) activity"/>
    <property type="evidence" value="ECO:0007669"/>
    <property type="project" value="UniProtKB-UniRule"/>
</dbReference>
<feature type="binding site" evidence="13">
    <location>
        <position position="305"/>
    </location>
    <ligand>
        <name>L-glutamine</name>
        <dbReference type="ChEBI" id="CHEBI:58359"/>
    </ligand>
</feature>
<dbReference type="NCBIfam" id="NF009475">
    <property type="entry name" value="PRK12838.1"/>
    <property type="match status" value="1"/>
</dbReference>
<keyword evidence="6 13" id="KW-0028">Amino-acid biosynthesis</keyword>
<dbReference type="PANTHER" id="PTHR43418">
    <property type="entry name" value="MULTIFUNCTIONAL TRYPTOPHAN BIOSYNTHESIS PROTEIN-RELATED"/>
    <property type="match status" value="1"/>
</dbReference>
<evidence type="ECO:0000256" key="6">
    <source>
        <dbReference type="ARBA" id="ARBA00022605"/>
    </source>
</evidence>
<dbReference type="PRINTS" id="PR00099">
    <property type="entry name" value="CPSGATASE"/>
</dbReference>
<feature type="binding site" evidence="13">
    <location>
        <position position="50"/>
    </location>
    <ligand>
        <name>L-glutamine</name>
        <dbReference type="ChEBI" id="CHEBI:58359"/>
    </ligand>
</feature>
<comment type="catalytic activity">
    <reaction evidence="11 13">
        <text>hydrogencarbonate + L-glutamine + 2 ATP + H2O = carbamoyl phosphate + L-glutamate + 2 ADP + phosphate + 2 H(+)</text>
        <dbReference type="Rhea" id="RHEA:18633"/>
        <dbReference type="ChEBI" id="CHEBI:15377"/>
        <dbReference type="ChEBI" id="CHEBI:15378"/>
        <dbReference type="ChEBI" id="CHEBI:17544"/>
        <dbReference type="ChEBI" id="CHEBI:29985"/>
        <dbReference type="ChEBI" id="CHEBI:30616"/>
        <dbReference type="ChEBI" id="CHEBI:43474"/>
        <dbReference type="ChEBI" id="CHEBI:58228"/>
        <dbReference type="ChEBI" id="CHEBI:58359"/>
        <dbReference type="ChEBI" id="CHEBI:456216"/>
        <dbReference type="EC" id="6.3.5.5"/>
    </reaction>
</comment>
<comment type="pathway">
    <text evidence="1 13">Pyrimidine metabolism; UMP biosynthesis via de novo pathway; (S)-dihydroorotate from bicarbonate: step 1/3.</text>
</comment>
<dbReference type="InterPro" id="IPR006274">
    <property type="entry name" value="CarbamoylP_synth_ssu"/>
</dbReference>
<evidence type="ECO:0000256" key="12">
    <source>
        <dbReference type="ARBA" id="ARBA00049285"/>
    </source>
</evidence>
<dbReference type="GO" id="GO:0006207">
    <property type="term" value="P:'de novo' pyrimidine nucleobase biosynthetic process"/>
    <property type="evidence" value="ECO:0007669"/>
    <property type="project" value="InterPro"/>
</dbReference>
<comment type="function">
    <text evidence="13">Small subunit of the glutamine-dependent carbamoyl phosphate synthetase (CPSase). CPSase catalyzes the formation of carbamoyl phosphate from the ammonia moiety of glutamine, carbonate, and phosphate donated by ATP, constituting the first step of 2 biosynthetic pathways, one leading to arginine and/or urea and the other to pyrimidine nucleotides. The small subunit (glutamine amidotransferase) binds and cleaves glutamine to supply the large subunit with the substrate ammonia.</text>
</comment>
<proteinExistence type="inferred from homology"/>
<dbReference type="KEGG" id="mxe:MYXE_29290"/>
<feature type="region of interest" description="CPSase" evidence="13">
    <location>
        <begin position="1"/>
        <end position="181"/>
    </location>
</feature>
<reference evidence="15 16" key="1">
    <citation type="submission" date="2019-12" db="EMBL/GenBank/DDBJ databases">
        <title>Complete genome sequence of Mycolicibacterium xenopi str. JCM15661T.</title>
        <authorList>
            <person name="Yoshida M."/>
            <person name="Fukano H."/>
            <person name="Asakura T."/>
            <person name="Hoshino Y."/>
        </authorList>
    </citation>
    <scope>NUCLEOTIDE SEQUENCE [LARGE SCALE GENOMIC DNA]</scope>
    <source>
        <strain evidence="15 16">JCM 15661T</strain>
    </source>
</reference>
<feature type="binding site" evidence="13">
    <location>
        <position position="306"/>
    </location>
    <ligand>
        <name>L-glutamine</name>
        <dbReference type="ChEBI" id="CHEBI:58359"/>
    </ligand>
</feature>
<dbReference type="InterPro" id="IPR050472">
    <property type="entry name" value="Anth_synth/Amidotransfase"/>
</dbReference>
<feature type="binding site" evidence="13">
    <location>
        <position position="262"/>
    </location>
    <ligand>
        <name>L-glutamine</name>
        <dbReference type="ChEBI" id="CHEBI:58359"/>
    </ligand>
</feature>
<feature type="binding site" evidence="13">
    <location>
        <position position="235"/>
    </location>
    <ligand>
        <name>L-glutamine</name>
        <dbReference type="ChEBI" id="CHEBI:58359"/>
    </ligand>
</feature>
<comment type="similarity">
    <text evidence="3 13">Belongs to the CarA family.</text>
</comment>
<evidence type="ECO:0000256" key="3">
    <source>
        <dbReference type="ARBA" id="ARBA00007800"/>
    </source>
</evidence>
<evidence type="ECO:0000256" key="2">
    <source>
        <dbReference type="ARBA" id="ARBA00005077"/>
    </source>
</evidence>
<dbReference type="Gene3D" id="3.40.50.880">
    <property type="match status" value="1"/>
</dbReference>
<feature type="active site" description="Nucleophile" evidence="13">
    <location>
        <position position="261"/>
    </location>
</feature>
<keyword evidence="4 13" id="KW-0055">Arginine biosynthesis</keyword>
<dbReference type="SUPFAM" id="SSF52021">
    <property type="entry name" value="Carbamoyl phosphate synthetase, small subunit N-terminal domain"/>
    <property type="match status" value="1"/>
</dbReference>
<evidence type="ECO:0000256" key="5">
    <source>
        <dbReference type="ARBA" id="ARBA00022598"/>
    </source>
</evidence>
<evidence type="ECO:0000256" key="7">
    <source>
        <dbReference type="ARBA" id="ARBA00022741"/>
    </source>
</evidence>
<dbReference type="EC" id="6.3.5.5" evidence="13"/>
<dbReference type="PROSITE" id="PS51273">
    <property type="entry name" value="GATASE_TYPE_1"/>
    <property type="match status" value="1"/>
</dbReference>
<organism evidence="15 16">
    <name type="scientific">Mycobacterium xenopi</name>
    <dbReference type="NCBI Taxonomy" id="1789"/>
    <lineage>
        <taxon>Bacteria</taxon>
        <taxon>Bacillati</taxon>
        <taxon>Actinomycetota</taxon>
        <taxon>Actinomycetes</taxon>
        <taxon>Mycobacteriales</taxon>
        <taxon>Mycobacteriaceae</taxon>
        <taxon>Mycobacterium</taxon>
    </lineage>
</organism>
<dbReference type="SMART" id="SM01097">
    <property type="entry name" value="CPSase_sm_chain"/>
    <property type="match status" value="1"/>
</dbReference>
<keyword evidence="7 13" id="KW-0547">Nucleotide-binding</keyword>
<feature type="active site" evidence="13">
    <location>
        <position position="351"/>
    </location>
</feature>
<dbReference type="InterPro" id="IPR029062">
    <property type="entry name" value="Class_I_gatase-like"/>
</dbReference>
<evidence type="ECO:0000256" key="13">
    <source>
        <dbReference type="HAMAP-Rule" id="MF_01209"/>
    </source>
</evidence>
<name>A0AAD1M1J1_MYCXE</name>
<dbReference type="PANTHER" id="PTHR43418:SF7">
    <property type="entry name" value="CARBAMOYL-PHOSPHATE SYNTHASE SMALL CHAIN"/>
    <property type="match status" value="1"/>
</dbReference>
<dbReference type="FunFam" id="3.50.30.20:FF:000001">
    <property type="entry name" value="Carbamoyl-phosphate synthase small chain"/>
    <property type="match status" value="1"/>
</dbReference>
<feature type="domain" description="Carbamoyl-phosphate synthase small subunit N-terminal" evidence="14">
    <location>
        <begin position="6"/>
        <end position="138"/>
    </location>
</feature>
<dbReference type="InterPro" id="IPR036480">
    <property type="entry name" value="CarbP_synth_ssu_N_sf"/>
</dbReference>
<evidence type="ECO:0000256" key="9">
    <source>
        <dbReference type="ARBA" id="ARBA00022962"/>
    </source>
</evidence>
<dbReference type="GO" id="GO:0005524">
    <property type="term" value="F:ATP binding"/>
    <property type="evidence" value="ECO:0007669"/>
    <property type="project" value="UniProtKB-UniRule"/>
</dbReference>
<dbReference type="NCBIfam" id="TIGR01368">
    <property type="entry name" value="CPSaseIIsmall"/>
    <property type="match status" value="1"/>
</dbReference>
<evidence type="ECO:0000256" key="4">
    <source>
        <dbReference type="ARBA" id="ARBA00022571"/>
    </source>
</evidence>
<keyword evidence="10 13" id="KW-0665">Pyrimidine biosynthesis</keyword>
<keyword evidence="8 13" id="KW-0067">ATP-binding</keyword>
<dbReference type="GO" id="GO:0044205">
    <property type="term" value="P:'de novo' UMP biosynthetic process"/>
    <property type="evidence" value="ECO:0007669"/>
    <property type="project" value="UniProtKB-UniRule"/>
</dbReference>
<dbReference type="InterPro" id="IPR035686">
    <property type="entry name" value="CPSase_GATase1"/>
</dbReference>
<dbReference type="PRINTS" id="PR00097">
    <property type="entry name" value="ANTSNTHASEII"/>
</dbReference>
<dbReference type="GO" id="GO:0006526">
    <property type="term" value="P:L-arginine biosynthetic process"/>
    <property type="evidence" value="ECO:0007669"/>
    <property type="project" value="UniProtKB-UniRule"/>
</dbReference>
<evidence type="ECO:0000256" key="11">
    <source>
        <dbReference type="ARBA" id="ARBA00048816"/>
    </source>
</evidence>
<feature type="binding site" evidence="13">
    <location>
        <position position="303"/>
    </location>
    <ligand>
        <name>L-glutamine</name>
        <dbReference type="ChEBI" id="CHEBI:58359"/>
    </ligand>
</feature>
<keyword evidence="9 13" id="KW-0315">Glutamine amidotransferase</keyword>
<keyword evidence="5 13" id="KW-0436">Ligase</keyword>
<evidence type="ECO:0000256" key="1">
    <source>
        <dbReference type="ARBA" id="ARBA00004812"/>
    </source>
</evidence>
<feature type="active site" evidence="13">
    <location>
        <position position="353"/>
    </location>
</feature>
<comment type="subunit">
    <text evidence="13">Composed of two chains; the small (or glutamine) chain promotes the hydrolysis of glutamine to ammonia, which is used by the large (or ammonia) chain to synthesize carbamoyl phosphate. Tetramer of heterodimers (alpha,beta)4.</text>
</comment>
<dbReference type="HAMAP" id="MF_01209">
    <property type="entry name" value="CPSase_S_chain"/>
    <property type="match status" value="1"/>
</dbReference>
<evidence type="ECO:0000256" key="8">
    <source>
        <dbReference type="ARBA" id="ARBA00022840"/>
    </source>
</evidence>
<dbReference type="SUPFAM" id="SSF52317">
    <property type="entry name" value="Class I glutamine amidotransferase-like"/>
    <property type="match status" value="1"/>
</dbReference>
<evidence type="ECO:0000313" key="16">
    <source>
        <dbReference type="Proteomes" id="UP000464624"/>
    </source>
</evidence>
<evidence type="ECO:0000259" key="14">
    <source>
        <dbReference type="SMART" id="SM01097"/>
    </source>
</evidence>
<dbReference type="CDD" id="cd01744">
    <property type="entry name" value="GATase1_CPSase"/>
    <property type="match status" value="1"/>
</dbReference>
<dbReference type="AlphaFoldDB" id="A0AAD1M1J1"/>